<accession>Q2SMH6</accession>
<name>Q2SMH6_HAHCH</name>
<dbReference type="KEGG" id="hch:HCH_01280"/>
<reference evidence="1 2" key="1">
    <citation type="journal article" date="2005" name="Nucleic Acids Res.">
        <title>Genomic blueprint of Hahella chejuensis, a marine microbe producing an algicidal agent.</title>
        <authorList>
            <person name="Jeong H."/>
            <person name="Yim J.H."/>
            <person name="Lee C."/>
            <person name="Choi S.-H."/>
            <person name="Park Y.K."/>
            <person name="Yoon S.H."/>
            <person name="Hur C.-G."/>
            <person name="Kang H.-Y."/>
            <person name="Kim D."/>
            <person name="Lee H.H."/>
            <person name="Park K.H."/>
            <person name="Park S.-H."/>
            <person name="Park H.-S."/>
            <person name="Lee H.K."/>
            <person name="Oh T.K."/>
            <person name="Kim J.F."/>
        </authorList>
    </citation>
    <scope>NUCLEOTIDE SEQUENCE [LARGE SCALE GENOMIC DNA]</scope>
    <source>
        <strain evidence="1 2">KCTC 2396</strain>
    </source>
</reference>
<evidence type="ECO:0000313" key="2">
    <source>
        <dbReference type="Proteomes" id="UP000000238"/>
    </source>
</evidence>
<sequence length="34" mass="4264">MRKIVQKEQFQKRRHPWAFFKLSRINVMHDGTHL</sequence>
<dbReference type="HOGENOM" id="CLU_3374039_0_0_6"/>
<gene>
    <name evidence="1" type="ordered locus">HCH_01280</name>
</gene>
<keyword evidence="2" id="KW-1185">Reference proteome</keyword>
<dbReference type="AlphaFoldDB" id="Q2SMH6"/>
<evidence type="ECO:0000313" key="1">
    <source>
        <dbReference type="EMBL" id="ABC28148.1"/>
    </source>
</evidence>
<protein>
    <submittedName>
        <fullName evidence="1">Uncharacterized protein</fullName>
    </submittedName>
</protein>
<dbReference type="Proteomes" id="UP000000238">
    <property type="component" value="Chromosome"/>
</dbReference>
<proteinExistence type="predicted"/>
<dbReference type="STRING" id="349521.HCH_01280"/>
<organism evidence="1 2">
    <name type="scientific">Hahella chejuensis (strain KCTC 2396)</name>
    <dbReference type="NCBI Taxonomy" id="349521"/>
    <lineage>
        <taxon>Bacteria</taxon>
        <taxon>Pseudomonadati</taxon>
        <taxon>Pseudomonadota</taxon>
        <taxon>Gammaproteobacteria</taxon>
        <taxon>Oceanospirillales</taxon>
        <taxon>Hahellaceae</taxon>
        <taxon>Hahella</taxon>
    </lineage>
</organism>
<dbReference type="EMBL" id="CP000155">
    <property type="protein sequence ID" value="ABC28148.1"/>
    <property type="molecule type" value="Genomic_DNA"/>
</dbReference>